<feature type="chain" id="PRO_5045290362" description="P68 RBP/TagC-like beta-propeller domain-containing protein" evidence="1">
    <location>
        <begin position="34"/>
        <end position="336"/>
    </location>
</feature>
<dbReference type="InterPro" id="IPR006311">
    <property type="entry name" value="TAT_signal"/>
</dbReference>
<keyword evidence="1" id="KW-0732">Signal</keyword>
<dbReference type="RefSeq" id="WP_214157038.1">
    <property type="nucleotide sequence ID" value="NZ_JAHBAY010000007.1"/>
</dbReference>
<proteinExistence type="predicted"/>
<evidence type="ECO:0000256" key="1">
    <source>
        <dbReference type="SAM" id="SignalP"/>
    </source>
</evidence>
<dbReference type="EMBL" id="JAHBAY010000007">
    <property type="protein sequence ID" value="MBT0770736.1"/>
    <property type="molecule type" value="Genomic_DNA"/>
</dbReference>
<comment type="caution">
    <text evidence="3">The sequence shown here is derived from an EMBL/GenBank/DDBJ whole genome shotgun (WGS) entry which is preliminary data.</text>
</comment>
<dbReference type="Pfam" id="PF21311">
    <property type="entry name" value="Phage_RBD_prop"/>
    <property type="match status" value="1"/>
</dbReference>
<accession>A0ABS5TI16</accession>
<evidence type="ECO:0000313" key="3">
    <source>
        <dbReference type="EMBL" id="MBT0770736.1"/>
    </source>
</evidence>
<dbReference type="PROSITE" id="PS51318">
    <property type="entry name" value="TAT"/>
    <property type="match status" value="1"/>
</dbReference>
<name>A0ABS5TI16_9ACTN</name>
<dbReference type="Proteomes" id="UP001197247">
    <property type="component" value="Unassembled WGS sequence"/>
</dbReference>
<reference evidence="3 4" key="1">
    <citation type="submission" date="2021-05" db="EMBL/GenBank/DDBJ databases">
        <title>Kineosporia and Streptomyces sp. nov. two new marine actinobacteria isolated from Coral.</title>
        <authorList>
            <person name="Buangrab K."/>
            <person name="Sutthacheep M."/>
            <person name="Yeemin T."/>
            <person name="Harunari E."/>
            <person name="Igarashi Y."/>
            <person name="Kanchanasin P."/>
            <person name="Tanasupawat S."/>
            <person name="Phongsopitanun W."/>
        </authorList>
    </citation>
    <scope>NUCLEOTIDE SEQUENCE [LARGE SCALE GENOMIC DNA]</scope>
    <source>
        <strain evidence="3 4">J2-2</strain>
    </source>
</reference>
<gene>
    <name evidence="3" type="ORF">KIH74_17465</name>
</gene>
<organism evidence="3 4">
    <name type="scientific">Kineosporia corallincola</name>
    <dbReference type="NCBI Taxonomy" id="2835133"/>
    <lineage>
        <taxon>Bacteria</taxon>
        <taxon>Bacillati</taxon>
        <taxon>Actinomycetota</taxon>
        <taxon>Actinomycetes</taxon>
        <taxon>Kineosporiales</taxon>
        <taxon>Kineosporiaceae</taxon>
        <taxon>Kineosporia</taxon>
    </lineage>
</organism>
<protein>
    <recommendedName>
        <fullName evidence="2">P68 RBP/TagC-like beta-propeller domain-containing protein</fullName>
    </recommendedName>
</protein>
<dbReference type="InterPro" id="IPR048799">
    <property type="entry name" value="P68_RBP_TagC-like_beta-prop"/>
</dbReference>
<evidence type="ECO:0000259" key="2">
    <source>
        <dbReference type="Pfam" id="PF21311"/>
    </source>
</evidence>
<feature type="signal peptide" evidence="1">
    <location>
        <begin position="1"/>
        <end position="33"/>
    </location>
</feature>
<sequence>MSRLISRRNLLLAGGGTLGAALAGGATASPASAAVAGTVQFDLTVGATQLIREKELAGPKVLQSFGIDNVNDRIYWAQLSNNDGDGDLTITKTDLSGARIGPDHVYLKGFGHGVQIAVQPDGGGAYVWVEAAADSKGFGTKIARFRFNDFDKGQTLTASSSGVEIFDPRPDGTNKSITIDPYWKRVAIRYIQDDVVYYRLYTLAAFADHDYGSPLAEVAPGNFNTFQGLATFGSYLYLLTGNAYSDGYGDVYDGKLADGSYADGNTYLRTVDWNTGTVVKTSLSKAGYTLYYREPEGMAVQMTDPSDVNSARLCFGFASGAEGERRASVYYKKGFV</sequence>
<feature type="domain" description="P68 RBP/TagC-like beta-propeller" evidence="2">
    <location>
        <begin position="61"/>
        <end position="147"/>
    </location>
</feature>
<keyword evidence="4" id="KW-1185">Reference proteome</keyword>
<evidence type="ECO:0000313" key="4">
    <source>
        <dbReference type="Proteomes" id="UP001197247"/>
    </source>
</evidence>